<keyword evidence="2" id="KW-1185">Reference proteome</keyword>
<dbReference type="RefSeq" id="WP_114378613.1">
    <property type="nucleotide sequence ID" value="NZ_QPJD01000002.1"/>
</dbReference>
<organism evidence="1 2">
    <name type="scientific">Paenibacillus prosopidis</name>
    <dbReference type="NCBI Taxonomy" id="630520"/>
    <lineage>
        <taxon>Bacteria</taxon>
        <taxon>Bacillati</taxon>
        <taxon>Bacillota</taxon>
        <taxon>Bacilli</taxon>
        <taxon>Bacillales</taxon>
        <taxon>Paenibacillaceae</taxon>
        <taxon>Paenibacillus</taxon>
    </lineage>
</organism>
<dbReference type="OrthoDB" id="2679301at2"/>
<protein>
    <submittedName>
        <fullName evidence="1">Uncharacterized protein</fullName>
    </submittedName>
</protein>
<name>A0A368W7R6_9BACL</name>
<dbReference type="EMBL" id="QPJD01000002">
    <property type="protein sequence ID" value="RCW51116.1"/>
    <property type="molecule type" value="Genomic_DNA"/>
</dbReference>
<dbReference type="AlphaFoldDB" id="A0A368W7R6"/>
<evidence type="ECO:0000313" key="2">
    <source>
        <dbReference type="Proteomes" id="UP000252415"/>
    </source>
</evidence>
<dbReference type="Proteomes" id="UP000252415">
    <property type="component" value="Unassembled WGS sequence"/>
</dbReference>
<evidence type="ECO:0000313" key="1">
    <source>
        <dbReference type="EMBL" id="RCW51116.1"/>
    </source>
</evidence>
<accession>A0A368W7R6</accession>
<comment type="caution">
    <text evidence="1">The sequence shown here is derived from an EMBL/GenBank/DDBJ whole genome shotgun (WGS) entry which is preliminary data.</text>
</comment>
<proteinExistence type="predicted"/>
<gene>
    <name evidence="1" type="ORF">DFP97_102310</name>
</gene>
<sequence>MHIGKPLLTACLTVLAVTLLLTWLPHLTSQNLPNRSEVAVFRSTPAVRLTNSNLVDVLVGIQLNERLDKAEWSNAVLSVDMRVKTGAGRPSAWFADVEKLLRLSFLQLENVKRVLIRIVEDRPDGTALLAAVDVRKTDSWLIFEMDALAHADPVHDEVWRKRLRVSFTSAWEERFGPVSGFTVKPTSVSQM</sequence>
<reference evidence="1 2" key="1">
    <citation type="submission" date="2018-07" db="EMBL/GenBank/DDBJ databases">
        <title>Genomic Encyclopedia of Type Strains, Phase III (KMG-III): the genomes of soil and plant-associated and newly described type strains.</title>
        <authorList>
            <person name="Whitman W."/>
        </authorList>
    </citation>
    <scope>NUCLEOTIDE SEQUENCE [LARGE SCALE GENOMIC DNA]</scope>
    <source>
        <strain evidence="1 2">CECT 7506</strain>
    </source>
</reference>